<dbReference type="GO" id="GO:0043953">
    <property type="term" value="P:protein transport by the Tat complex"/>
    <property type="evidence" value="ECO:0007669"/>
    <property type="project" value="TreeGrafter"/>
</dbReference>
<dbReference type="EMBL" id="DSYZ01000135">
    <property type="protein sequence ID" value="HGT83498.1"/>
    <property type="molecule type" value="Genomic_DNA"/>
</dbReference>
<accession>A0A7J3M450</accession>
<evidence type="ECO:0000256" key="3">
    <source>
        <dbReference type="ARBA" id="ARBA00022989"/>
    </source>
</evidence>
<feature type="transmembrane region" description="Helical" evidence="5">
    <location>
        <begin position="155"/>
        <end position="174"/>
    </location>
</feature>
<feature type="transmembrane region" description="Helical" evidence="5">
    <location>
        <begin position="29"/>
        <end position="48"/>
    </location>
</feature>
<proteinExistence type="predicted"/>
<dbReference type="Pfam" id="PF00902">
    <property type="entry name" value="TatC"/>
    <property type="match status" value="1"/>
</dbReference>
<feature type="transmembrane region" description="Helical" evidence="5">
    <location>
        <begin position="111"/>
        <end position="135"/>
    </location>
</feature>
<dbReference type="InterPro" id="IPR002033">
    <property type="entry name" value="TatC"/>
</dbReference>
<gene>
    <name evidence="6" type="ORF">ENT52_07230</name>
</gene>
<sequence length="256" mass="29838">MLSTSYFVEDKEQSLLEHLAELRSRVRRVFILLLVFMPVVFIFSPKIIKLLWSELVGEEMFAFSVTEWIFLNLSLSLVFTLILIYPYLMLELYLFAKPGLYENERNFLKTVLIPSYFLFLFGIIFAFKFLVPFLYKFSYGEEFFSVGRTLGNAVNIAFFFAISLQIPLAVYLLDRFKIVDYDTMKKLRLPIYLLIVMLILNSPTNLSGISQILVLILFGAMFELGLLLVGMSKRYKHSKKVKSNANSDRRSGRSWL</sequence>
<dbReference type="AlphaFoldDB" id="A0A7J3M450"/>
<reference evidence="6" key="1">
    <citation type="journal article" date="2020" name="mSystems">
        <title>Genome- and Community-Level Interaction Insights into Carbon Utilization and Element Cycling Functions of Hydrothermarchaeota in Hydrothermal Sediment.</title>
        <authorList>
            <person name="Zhou Z."/>
            <person name="Liu Y."/>
            <person name="Xu W."/>
            <person name="Pan J."/>
            <person name="Luo Z.H."/>
            <person name="Li M."/>
        </authorList>
    </citation>
    <scope>NUCLEOTIDE SEQUENCE [LARGE SCALE GENOMIC DNA]</scope>
    <source>
        <strain evidence="6">SpSt-587</strain>
    </source>
</reference>
<dbReference type="GO" id="GO:0033281">
    <property type="term" value="C:TAT protein transport complex"/>
    <property type="evidence" value="ECO:0007669"/>
    <property type="project" value="TreeGrafter"/>
</dbReference>
<dbReference type="GO" id="GO:0065002">
    <property type="term" value="P:intracellular protein transmembrane transport"/>
    <property type="evidence" value="ECO:0007669"/>
    <property type="project" value="TreeGrafter"/>
</dbReference>
<name>A0A7J3M450_ARCFL</name>
<feature type="transmembrane region" description="Helical" evidence="5">
    <location>
        <begin position="209"/>
        <end position="230"/>
    </location>
</feature>
<keyword evidence="3 5" id="KW-1133">Transmembrane helix</keyword>
<evidence type="ECO:0000256" key="5">
    <source>
        <dbReference type="SAM" id="Phobius"/>
    </source>
</evidence>
<feature type="transmembrane region" description="Helical" evidence="5">
    <location>
        <begin position="186"/>
        <end position="203"/>
    </location>
</feature>
<feature type="transmembrane region" description="Helical" evidence="5">
    <location>
        <begin position="68"/>
        <end position="90"/>
    </location>
</feature>
<organism evidence="6">
    <name type="scientific">Archaeoglobus fulgidus</name>
    <dbReference type="NCBI Taxonomy" id="2234"/>
    <lineage>
        <taxon>Archaea</taxon>
        <taxon>Methanobacteriati</taxon>
        <taxon>Methanobacteriota</taxon>
        <taxon>Archaeoglobi</taxon>
        <taxon>Archaeoglobales</taxon>
        <taxon>Archaeoglobaceae</taxon>
        <taxon>Archaeoglobus</taxon>
    </lineage>
</organism>
<dbReference type="PANTHER" id="PTHR30371:SF0">
    <property type="entry name" value="SEC-INDEPENDENT PROTEIN TRANSLOCASE PROTEIN TATC, CHLOROPLASTIC-RELATED"/>
    <property type="match status" value="1"/>
</dbReference>
<keyword evidence="2 5" id="KW-0812">Transmembrane</keyword>
<evidence type="ECO:0000256" key="1">
    <source>
        <dbReference type="ARBA" id="ARBA00004141"/>
    </source>
</evidence>
<dbReference type="PANTHER" id="PTHR30371">
    <property type="entry name" value="SEC-INDEPENDENT PROTEIN TRANSLOCASE PROTEIN TATC"/>
    <property type="match status" value="1"/>
</dbReference>
<evidence type="ECO:0000256" key="4">
    <source>
        <dbReference type="ARBA" id="ARBA00023136"/>
    </source>
</evidence>
<comment type="subcellular location">
    <subcellularLocation>
        <location evidence="1">Membrane</location>
        <topology evidence="1">Multi-pass membrane protein</topology>
    </subcellularLocation>
</comment>
<evidence type="ECO:0000313" key="6">
    <source>
        <dbReference type="EMBL" id="HGT83498.1"/>
    </source>
</evidence>
<keyword evidence="4 5" id="KW-0472">Membrane</keyword>
<dbReference type="GO" id="GO:0009977">
    <property type="term" value="F:proton motive force dependent protein transmembrane transporter activity"/>
    <property type="evidence" value="ECO:0007669"/>
    <property type="project" value="TreeGrafter"/>
</dbReference>
<dbReference type="PRINTS" id="PR01840">
    <property type="entry name" value="TATCFAMILY"/>
</dbReference>
<comment type="caution">
    <text evidence="6">The sequence shown here is derived from an EMBL/GenBank/DDBJ whole genome shotgun (WGS) entry which is preliminary data.</text>
</comment>
<protein>
    <submittedName>
        <fullName evidence="6">Preprotein translocase subunit TatC</fullName>
    </submittedName>
</protein>
<evidence type="ECO:0000256" key="2">
    <source>
        <dbReference type="ARBA" id="ARBA00022692"/>
    </source>
</evidence>